<dbReference type="Pfam" id="PF14028">
    <property type="entry name" value="Lant_dehydr_C"/>
    <property type="match status" value="1"/>
</dbReference>
<name>A0ABW5AZP2_9FLAO</name>
<proteinExistence type="predicted"/>
<dbReference type="RefSeq" id="WP_378320703.1">
    <property type="nucleotide sequence ID" value="NZ_JBHUHY010000013.1"/>
</dbReference>
<accession>A0ABW5AZP2</accession>
<evidence type="ECO:0000313" key="2">
    <source>
        <dbReference type="EMBL" id="MFD2187695.1"/>
    </source>
</evidence>
<dbReference type="NCBIfam" id="TIGR03891">
    <property type="entry name" value="thiopep_ocin"/>
    <property type="match status" value="1"/>
</dbReference>
<feature type="domain" description="Thiopeptide-type bacteriocin biosynthesis" evidence="1">
    <location>
        <begin position="18"/>
        <end position="282"/>
    </location>
</feature>
<gene>
    <name evidence="2" type="ORF">ACFSJT_12910</name>
</gene>
<dbReference type="EMBL" id="JBHUHY010000013">
    <property type="protein sequence ID" value="MFD2187695.1"/>
    <property type="molecule type" value="Genomic_DNA"/>
</dbReference>
<organism evidence="2 3">
    <name type="scientific">Aquimarina celericrescens</name>
    <dbReference type="NCBI Taxonomy" id="1964542"/>
    <lineage>
        <taxon>Bacteria</taxon>
        <taxon>Pseudomonadati</taxon>
        <taxon>Bacteroidota</taxon>
        <taxon>Flavobacteriia</taxon>
        <taxon>Flavobacteriales</taxon>
        <taxon>Flavobacteriaceae</taxon>
        <taxon>Aquimarina</taxon>
    </lineage>
</organism>
<dbReference type="InterPro" id="IPR023809">
    <property type="entry name" value="Thiopep_bacteriocin_synth_dom"/>
</dbReference>
<comment type="caution">
    <text evidence="2">The sequence shown here is derived from an EMBL/GenBank/DDBJ whole genome shotgun (WGS) entry which is preliminary data.</text>
</comment>
<reference evidence="3" key="1">
    <citation type="journal article" date="2019" name="Int. J. Syst. Evol. Microbiol.">
        <title>The Global Catalogue of Microorganisms (GCM) 10K type strain sequencing project: providing services to taxonomists for standard genome sequencing and annotation.</title>
        <authorList>
            <consortium name="The Broad Institute Genomics Platform"/>
            <consortium name="The Broad Institute Genome Sequencing Center for Infectious Disease"/>
            <person name="Wu L."/>
            <person name="Ma J."/>
        </authorList>
    </citation>
    <scope>NUCLEOTIDE SEQUENCE [LARGE SCALE GENOMIC DNA]</scope>
    <source>
        <strain evidence="3">DT92</strain>
    </source>
</reference>
<evidence type="ECO:0000259" key="1">
    <source>
        <dbReference type="Pfam" id="PF14028"/>
    </source>
</evidence>
<evidence type="ECO:0000313" key="3">
    <source>
        <dbReference type="Proteomes" id="UP001597344"/>
    </source>
</evidence>
<keyword evidence="3" id="KW-1185">Reference proteome</keyword>
<sequence length="300" mass="36491">MLEKTKDIQRKFIIGSEWLSYKIYMGTQTTDTFIKNQLPRIIGDLQEREMIDSWFFIRYADPDFHLRLRFRLKDTNQIGTLAKVLYNILEPMLEERLIHKIQVDTYSREIERYGYYTMEVSEELFNINSEMMITLLNAMNDDENKRWLWGMKAIDTLLNEFDYNLEQKRNLLLELKTDFGNEFGVNKNVRKQLSMKFRKYRKSIEEILQPDSQHEVDPLLKDYALSYRGVAKKTIRKLRKESLQKDTDYLMYSYLHMHCNRLFPSKQRMNEWVLYDLLYQYYYSQLARRKKENESMKIAV</sequence>
<protein>
    <submittedName>
        <fullName evidence="2">Thiopeptide-type bacteriocin biosynthesis protein</fullName>
    </submittedName>
</protein>
<dbReference type="Proteomes" id="UP001597344">
    <property type="component" value="Unassembled WGS sequence"/>
</dbReference>